<evidence type="ECO:0000313" key="2">
    <source>
        <dbReference type="Proteomes" id="UP000029548"/>
    </source>
</evidence>
<protein>
    <submittedName>
        <fullName evidence="1">Uncharacterized protein</fullName>
    </submittedName>
</protein>
<reference evidence="1 2" key="1">
    <citation type="submission" date="2014-07" db="EMBL/GenBank/DDBJ databases">
        <authorList>
            <person name="McCorrison J."/>
            <person name="Sanka R."/>
            <person name="Torralba M."/>
            <person name="Gillis M."/>
            <person name="Haft D.H."/>
            <person name="Methe B."/>
            <person name="Sutton G."/>
            <person name="Nelson K.E."/>
        </authorList>
    </citation>
    <scope>NUCLEOTIDE SEQUENCE [LARGE SCALE GENOMIC DNA]</scope>
    <source>
        <strain evidence="1 2">DNF00450</strain>
    </source>
</reference>
<comment type="caution">
    <text evidence="1">The sequence shown here is derived from an EMBL/GenBank/DDBJ whole genome shotgun (WGS) entry which is preliminary data.</text>
</comment>
<organism evidence="1 2">
    <name type="scientific">Corynebacterium freneyi DNF00450</name>
    <dbReference type="NCBI Taxonomy" id="1287475"/>
    <lineage>
        <taxon>Bacteria</taxon>
        <taxon>Bacillati</taxon>
        <taxon>Actinomycetota</taxon>
        <taxon>Actinomycetes</taxon>
        <taxon>Mycobacteriales</taxon>
        <taxon>Corynebacteriaceae</taxon>
        <taxon>Corynebacterium</taxon>
    </lineage>
</organism>
<evidence type="ECO:0000313" key="1">
    <source>
        <dbReference type="EMBL" id="KGF15164.1"/>
    </source>
</evidence>
<dbReference type="EMBL" id="JRNE01000081">
    <property type="protein sequence ID" value="KGF15164.1"/>
    <property type="molecule type" value="Genomic_DNA"/>
</dbReference>
<gene>
    <name evidence="1" type="ORF">HMPREF1650_11840</name>
</gene>
<name>A0A096A2T0_9CORY</name>
<dbReference type="Proteomes" id="UP000029548">
    <property type="component" value="Unassembled WGS sequence"/>
</dbReference>
<sequence length="78" mass="8542">MVNHPKPIVLVPGYIANGPTNYAYDGDPTGRQTYTLDAAKYGVDVPVYDDPAHLAAWVDGWIAGRAHYADQIAQKENQ</sequence>
<dbReference type="AlphaFoldDB" id="A0A096A2T0"/>
<proteinExistence type="predicted"/>
<accession>A0A096A2T0</accession>